<gene>
    <name evidence="1" type="ORF">OO016_02895</name>
</gene>
<dbReference type="Proteomes" id="UP001207116">
    <property type="component" value="Unassembled WGS sequence"/>
</dbReference>
<dbReference type="EMBL" id="JAPFQP010000001">
    <property type="protein sequence ID" value="MCX2718539.1"/>
    <property type="molecule type" value="Genomic_DNA"/>
</dbReference>
<name>A0AAE3MKG1_9FLAO</name>
<reference evidence="1" key="1">
    <citation type="submission" date="2022-11" db="EMBL/GenBank/DDBJ databases">
        <title>The characterization of three novel Bacteroidetes species and genomic analysis of their roles in tidal elemental geochemical cycles.</title>
        <authorList>
            <person name="Ma K.-J."/>
        </authorList>
    </citation>
    <scope>NUCLEOTIDE SEQUENCE</scope>
    <source>
        <strain evidence="1">M415</strain>
    </source>
</reference>
<keyword evidence="2" id="KW-1185">Reference proteome</keyword>
<proteinExistence type="predicted"/>
<accession>A0AAE3MKG1</accession>
<dbReference type="GO" id="GO:0008081">
    <property type="term" value="F:phosphoric diester hydrolase activity"/>
    <property type="evidence" value="ECO:0007669"/>
    <property type="project" value="InterPro"/>
</dbReference>
<dbReference type="Gene3D" id="3.20.20.190">
    <property type="entry name" value="Phosphatidylinositol (PI) phosphodiesterase"/>
    <property type="match status" value="1"/>
</dbReference>
<dbReference type="InterPro" id="IPR017946">
    <property type="entry name" value="PLC-like_Pdiesterase_TIM-brl"/>
</dbReference>
<dbReference type="AlphaFoldDB" id="A0AAE3MKG1"/>
<comment type="caution">
    <text evidence="1">The sequence shown here is derived from an EMBL/GenBank/DDBJ whole genome shotgun (WGS) entry which is preliminary data.</text>
</comment>
<evidence type="ECO:0000313" key="1">
    <source>
        <dbReference type="EMBL" id="MCX2718539.1"/>
    </source>
</evidence>
<evidence type="ECO:0008006" key="3">
    <source>
        <dbReference type="Google" id="ProtNLM"/>
    </source>
</evidence>
<dbReference type="RefSeq" id="WP_266010675.1">
    <property type="nucleotide sequence ID" value="NZ_JAPFQP010000001.1"/>
</dbReference>
<dbReference type="GO" id="GO:0006629">
    <property type="term" value="P:lipid metabolic process"/>
    <property type="evidence" value="ECO:0007669"/>
    <property type="project" value="InterPro"/>
</dbReference>
<sequence length="211" mass="24930">MIISHRGYWKINSEKNTVKAFERSFSLGFGTETDIRDYKGELVISHDMPNPNTNHLSVKDFFSIYNSYNKTLLLALNIKADGLQEPLNDIIKEYDIRNYFVFDMSVPDAIGYHKYNINTFTRESEYENPPSFYEQAKGVWMDEFQDSWIETSLIQRHVDSNKQVCIVSPELHGRTYEDKWEKYRGRVNFNSNKHIHLCTDVPELAKEYFNE</sequence>
<protein>
    <recommendedName>
        <fullName evidence="3">Phosphodiesterase</fullName>
    </recommendedName>
</protein>
<organism evidence="1 2">
    <name type="scientific">Lentiprolixibacter aurantiacus</name>
    <dbReference type="NCBI Taxonomy" id="2993939"/>
    <lineage>
        <taxon>Bacteria</taxon>
        <taxon>Pseudomonadati</taxon>
        <taxon>Bacteroidota</taxon>
        <taxon>Flavobacteriia</taxon>
        <taxon>Flavobacteriales</taxon>
        <taxon>Flavobacteriaceae</taxon>
        <taxon>Lentiprolixibacter</taxon>
    </lineage>
</organism>
<evidence type="ECO:0000313" key="2">
    <source>
        <dbReference type="Proteomes" id="UP001207116"/>
    </source>
</evidence>
<dbReference type="SUPFAM" id="SSF51695">
    <property type="entry name" value="PLC-like phosphodiesterases"/>
    <property type="match status" value="1"/>
</dbReference>